<dbReference type="GO" id="GO:0009532">
    <property type="term" value="C:plastid stroma"/>
    <property type="evidence" value="ECO:0007669"/>
    <property type="project" value="UniProtKB-ARBA"/>
</dbReference>
<dbReference type="Proteomes" id="UP001163823">
    <property type="component" value="Chromosome 11"/>
</dbReference>
<keyword evidence="3" id="KW-0472">Membrane</keyword>
<dbReference type="GO" id="GO:0004252">
    <property type="term" value="F:serine-type endopeptidase activity"/>
    <property type="evidence" value="ECO:0007669"/>
    <property type="project" value="InterPro"/>
</dbReference>
<dbReference type="AlphaFoldDB" id="A0AAD7L588"/>
<keyword evidence="3" id="KW-1133">Transmembrane helix</keyword>
<keyword evidence="4" id="KW-0645">Protease</keyword>
<accession>A0AAD7L588</accession>
<evidence type="ECO:0000313" key="4">
    <source>
        <dbReference type="EMBL" id="KAJ7950905.1"/>
    </source>
</evidence>
<dbReference type="InterPro" id="IPR001907">
    <property type="entry name" value="ClpP"/>
</dbReference>
<dbReference type="Gene3D" id="3.90.226.10">
    <property type="entry name" value="2-enoyl-CoA Hydratase, Chain A, domain 1"/>
    <property type="match status" value="1"/>
</dbReference>
<evidence type="ECO:0000256" key="2">
    <source>
        <dbReference type="RuleBase" id="RU003567"/>
    </source>
</evidence>
<dbReference type="EMBL" id="JARAOO010000011">
    <property type="protein sequence ID" value="KAJ7950905.1"/>
    <property type="molecule type" value="Genomic_DNA"/>
</dbReference>
<name>A0AAD7L588_QUISA</name>
<protein>
    <recommendedName>
        <fullName evidence="2">ATP-dependent Clp protease proteolytic subunit</fullName>
    </recommendedName>
</protein>
<dbReference type="GO" id="GO:0051117">
    <property type="term" value="F:ATPase binding"/>
    <property type="evidence" value="ECO:0007669"/>
    <property type="project" value="TreeGrafter"/>
</dbReference>
<evidence type="ECO:0000313" key="5">
    <source>
        <dbReference type="Proteomes" id="UP001163823"/>
    </source>
</evidence>
<dbReference type="SUPFAM" id="SSF52096">
    <property type="entry name" value="ClpP/crotonase"/>
    <property type="match status" value="1"/>
</dbReference>
<dbReference type="InterPro" id="IPR023562">
    <property type="entry name" value="ClpP/TepA"/>
</dbReference>
<dbReference type="PRINTS" id="PR00127">
    <property type="entry name" value="CLPPROTEASEP"/>
</dbReference>
<comment type="caution">
    <text evidence="4">The sequence shown here is derived from an EMBL/GenBank/DDBJ whole genome shotgun (WGS) entry which is preliminary data.</text>
</comment>
<keyword evidence="5" id="KW-1185">Reference proteome</keyword>
<organism evidence="4 5">
    <name type="scientific">Quillaja saponaria</name>
    <name type="common">Soap bark tree</name>
    <dbReference type="NCBI Taxonomy" id="32244"/>
    <lineage>
        <taxon>Eukaryota</taxon>
        <taxon>Viridiplantae</taxon>
        <taxon>Streptophyta</taxon>
        <taxon>Embryophyta</taxon>
        <taxon>Tracheophyta</taxon>
        <taxon>Spermatophyta</taxon>
        <taxon>Magnoliopsida</taxon>
        <taxon>eudicotyledons</taxon>
        <taxon>Gunneridae</taxon>
        <taxon>Pentapetalae</taxon>
        <taxon>rosids</taxon>
        <taxon>fabids</taxon>
        <taxon>Fabales</taxon>
        <taxon>Quillajaceae</taxon>
        <taxon>Quillaja</taxon>
    </lineage>
</organism>
<proteinExistence type="inferred from homology"/>
<gene>
    <name evidence="4" type="ORF">O6P43_027030</name>
</gene>
<comment type="similarity">
    <text evidence="1 2">Belongs to the peptidase S14 family.</text>
</comment>
<dbReference type="PANTHER" id="PTHR10381:SF50">
    <property type="entry name" value="ATP-DEPENDENT CLP PROTEASE PROTEOLYTIC SUBUNIT 3, CHLOROPLASTIC"/>
    <property type="match status" value="1"/>
</dbReference>
<dbReference type="Pfam" id="PF00574">
    <property type="entry name" value="CLP_protease"/>
    <property type="match status" value="1"/>
</dbReference>
<keyword evidence="4" id="KW-0378">Hydrolase</keyword>
<evidence type="ECO:0000256" key="1">
    <source>
        <dbReference type="ARBA" id="ARBA00007039"/>
    </source>
</evidence>
<dbReference type="GO" id="GO:0006515">
    <property type="term" value="P:protein quality control for misfolded or incompletely synthesized proteins"/>
    <property type="evidence" value="ECO:0007669"/>
    <property type="project" value="TreeGrafter"/>
</dbReference>
<dbReference type="PANTHER" id="PTHR10381">
    <property type="entry name" value="ATP-DEPENDENT CLP PROTEASE PROTEOLYTIC SUBUNIT"/>
    <property type="match status" value="1"/>
</dbReference>
<feature type="transmembrane region" description="Helical" evidence="3">
    <location>
        <begin position="40"/>
        <end position="58"/>
    </location>
</feature>
<dbReference type="InterPro" id="IPR029045">
    <property type="entry name" value="ClpP/crotonase-like_dom_sf"/>
</dbReference>
<sequence>MAAQIRRARYNEYASLSKNYLLGLSGMGIYDAMKLCKADVSTVCLFAAFMGAFLLASGTKGKKFCMPKARLMIHQPLGTAGGKKVRCISDLELGYSRRGNQNGHSHKKNGISQD</sequence>
<dbReference type="GO" id="GO:0004176">
    <property type="term" value="F:ATP-dependent peptidase activity"/>
    <property type="evidence" value="ECO:0007669"/>
    <property type="project" value="InterPro"/>
</dbReference>
<evidence type="ECO:0000256" key="3">
    <source>
        <dbReference type="SAM" id="Phobius"/>
    </source>
</evidence>
<keyword evidence="3" id="KW-0812">Transmembrane</keyword>
<dbReference type="GO" id="GO:0009368">
    <property type="term" value="C:endopeptidase Clp complex"/>
    <property type="evidence" value="ECO:0007669"/>
    <property type="project" value="TreeGrafter"/>
</dbReference>
<reference evidence="4" key="1">
    <citation type="journal article" date="2023" name="Science">
        <title>Elucidation of the pathway for biosynthesis of saponin adjuvants from the soapbark tree.</title>
        <authorList>
            <person name="Reed J."/>
            <person name="Orme A."/>
            <person name="El-Demerdash A."/>
            <person name="Owen C."/>
            <person name="Martin L.B.B."/>
            <person name="Misra R.C."/>
            <person name="Kikuchi S."/>
            <person name="Rejzek M."/>
            <person name="Martin A.C."/>
            <person name="Harkess A."/>
            <person name="Leebens-Mack J."/>
            <person name="Louveau T."/>
            <person name="Stephenson M.J."/>
            <person name="Osbourn A."/>
        </authorList>
    </citation>
    <scope>NUCLEOTIDE SEQUENCE</scope>
    <source>
        <strain evidence="4">S10</strain>
    </source>
</reference>